<dbReference type="NCBIfam" id="TIGR01741">
    <property type="entry name" value="staph_tand_hypo"/>
    <property type="match status" value="1"/>
</dbReference>
<proteinExistence type="predicted"/>
<organism evidence="1 2">
    <name type="scientific">Bhargavaea ullalensis</name>
    <dbReference type="NCBI Taxonomy" id="1265685"/>
    <lineage>
        <taxon>Bacteria</taxon>
        <taxon>Bacillati</taxon>
        <taxon>Bacillota</taxon>
        <taxon>Bacilli</taxon>
        <taxon>Bacillales</taxon>
        <taxon>Caryophanaceae</taxon>
        <taxon>Bhargavaea</taxon>
    </lineage>
</organism>
<gene>
    <name evidence="1" type="ORF">ABID49_000044</name>
</gene>
<sequence>MNTEKMEELYTRVAHAIIGMIPEEWDWIKLYNEYWDGYYTAFFYYAPSGGGEPVYSLDIPDTFGVSEEEFDQLDEELYDVLKALWVEFGRQEQQPWTSLTFSLARDGKMNIDYGYEDLSELDPVEKQNRWEAEHIAKQ</sequence>
<dbReference type="EMBL" id="JBEPLW010000001">
    <property type="protein sequence ID" value="MET3574168.1"/>
    <property type="molecule type" value="Genomic_DNA"/>
</dbReference>
<dbReference type="Pfam" id="PF04634">
    <property type="entry name" value="YezG-like"/>
    <property type="match status" value="1"/>
</dbReference>
<dbReference type="Gene3D" id="3.30.500.20">
    <property type="entry name" value="BH3703-like domains"/>
    <property type="match status" value="1"/>
</dbReference>
<protein>
    <submittedName>
        <fullName evidence="1">Uncharacterized protein (TIGR01741 family)</fullName>
    </submittedName>
</protein>
<dbReference type="RefSeq" id="WP_354194128.1">
    <property type="nucleotide sequence ID" value="NZ_JBEPLW010000001.1"/>
</dbReference>
<dbReference type="Proteomes" id="UP001549099">
    <property type="component" value="Unassembled WGS sequence"/>
</dbReference>
<reference evidence="1 2" key="1">
    <citation type="submission" date="2024-06" db="EMBL/GenBank/DDBJ databases">
        <title>Genomic Encyclopedia of Type Strains, Phase IV (KMG-IV): sequencing the most valuable type-strain genomes for metagenomic binning, comparative biology and taxonomic classification.</title>
        <authorList>
            <person name="Goeker M."/>
        </authorList>
    </citation>
    <scope>NUCLEOTIDE SEQUENCE [LARGE SCALE GENOMIC DNA]</scope>
    <source>
        <strain evidence="1 2">DSM 26128</strain>
    </source>
</reference>
<comment type="caution">
    <text evidence="1">The sequence shown here is derived from an EMBL/GenBank/DDBJ whole genome shotgun (WGS) entry which is preliminary data.</text>
</comment>
<accession>A0ABV2G7A1</accession>
<dbReference type="InterPro" id="IPR036170">
    <property type="entry name" value="YezG-like_sf"/>
</dbReference>
<evidence type="ECO:0000313" key="2">
    <source>
        <dbReference type="Proteomes" id="UP001549099"/>
    </source>
</evidence>
<dbReference type="SUPFAM" id="SSF160424">
    <property type="entry name" value="BH3703-like"/>
    <property type="match status" value="1"/>
</dbReference>
<dbReference type="InterPro" id="IPR006728">
    <property type="entry name" value="YezG-like"/>
</dbReference>
<name>A0ABV2G7A1_9BACL</name>
<keyword evidence="2" id="KW-1185">Reference proteome</keyword>
<evidence type="ECO:0000313" key="1">
    <source>
        <dbReference type="EMBL" id="MET3574168.1"/>
    </source>
</evidence>